<dbReference type="Proteomes" id="UP001286313">
    <property type="component" value="Unassembled WGS sequence"/>
</dbReference>
<dbReference type="EMBL" id="JAWQEG010007298">
    <property type="protein sequence ID" value="KAK3852682.1"/>
    <property type="molecule type" value="Genomic_DNA"/>
</dbReference>
<evidence type="ECO:0000313" key="3">
    <source>
        <dbReference type="Proteomes" id="UP001286313"/>
    </source>
</evidence>
<sequence length="114" mass="12985">MLRFDIIDLNTTRHSRNDMVIPHSTLLNPIPEPHPIQQPSTSTQHINNSTTQHLNTIQSNTSTIQHINNPTHQQPNTSTTQQPNTTPQHINNPTSQLLSSPLLLHLEKGRQWRT</sequence>
<evidence type="ECO:0000313" key="2">
    <source>
        <dbReference type="EMBL" id="KAK3852682.1"/>
    </source>
</evidence>
<gene>
    <name evidence="2" type="ORF">Pcinc_040741</name>
</gene>
<organism evidence="2 3">
    <name type="scientific">Petrolisthes cinctipes</name>
    <name type="common">Flat porcelain crab</name>
    <dbReference type="NCBI Taxonomy" id="88211"/>
    <lineage>
        <taxon>Eukaryota</taxon>
        <taxon>Metazoa</taxon>
        <taxon>Ecdysozoa</taxon>
        <taxon>Arthropoda</taxon>
        <taxon>Crustacea</taxon>
        <taxon>Multicrustacea</taxon>
        <taxon>Malacostraca</taxon>
        <taxon>Eumalacostraca</taxon>
        <taxon>Eucarida</taxon>
        <taxon>Decapoda</taxon>
        <taxon>Pleocyemata</taxon>
        <taxon>Anomura</taxon>
        <taxon>Galatheoidea</taxon>
        <taxon>Porcellanidae</taxon>
        <taxon>Petrolisthes</taxon>
    </lineage>
</organism>
<accession>A0AAE1BKW0</accession>
<keyword evidence="3" id="KW-1185">Reference proteome</keyword>
<reference evidence="2" key="1">
    <citation type="submission" date="2023-10" db="EMBL/GenBank/DDBJ databases">
        <title>Genome assemblies of two species of porcelain crab, Petrolisthes cinctipes and Petrolisthes manimaculis (Anomura: Porcellanidae).</title>
        <authorList>
            <person name="Angst P."/>
        </authorList>
    </citation>
    <scope>NUCLEOTIDE SEQUENCE</scope>
    <source>
        <strain evidence="2">PB745_01</strain>
        <tissue evidence="2">Gill</tissue>
    </source>
</reference>
<protein>
    <submittedName>
        <fullName evidence="2">Uncharacterized protein</fullName>
    </submittedName>
</protein>
<feature type="compositionally biased region" description="Polar residues" evidence="1">
    <location>
        <begin position="37"/>
        <end position="67"/>
    </location>
</feature>
<name>A0AAE1BKW0_PETCI</name>
<feature type="region of interest" description="Disordered" evidence="1">
    <location>
        <begin position="32"/>
        <end position="103"/>
    </location>
</feature>
<comment type="caution">
    <text evidence="2">The sequence shown here is derived from an EMBL/GenBank/DDBJ whole genome shotgun (WGS) entry which is preliminary data.</text>
</comment>
<proteinExistence type="predicted"/>
<evidence type="ECO:0000256" key="1">
    <source>
        <dbReference type="SAM" id="MobiDB-lite"/>
    </source>
</evidence>
<feature type="compositionally biased region" description="Low complexity" evidence="1">
    <location>
        <begin position="68"/>
        <end position="103"/>
    </location>
</feature>
<dbReference type="AlphaFoldDB" id="A0AAE1BKW0"/>